<dbReference type="PANTHER" id="PTHR33969">
    <property type="entry name" value="SEGREGATION AND CONDENSATION PROTEIN A"/>
    <property type="match status" value="1"/>
</dbReference>
<dbReference type="Gene3D" id="1.10.10.580">
    <property type="entry name" value="Structural maintenance of chromosome 1. Chain E"/>
    <property type="match status" value="1"/>
</dbReference>
<dbReference type="Pfam" id="PF02616">
    <property type="entry name" value="SMC_ScpA"/>
    <property type="match status" value="1"/>
</dbReference>
<dbReference type="EMBL" id="AUZY01010983">
    <property type="protein sequence ID" value="EQD36458.1"/>
    <property type="molecule type" value="Genomic_DNA"/>
</dbReference>
<feature type="region of interest" description="Disordered" evidence="1">
    <location>
        <begin position="99"/>
        <end position="119"/>
    </location>
</feature>
<evidence type="ECO:0000313" key="2">
    <source>
        <dbReference type="EMBL" id="EQD36458.1"/>
    </source>
</evidence>
<accession>T0YTF0</accession>
<gene>
    <name evidence="2" type="ORF">B1B_16508</name>
</gene>
<protein>
    <submittedName>
        <fullName evidence="2">Chromosome segregation and condensation protein ScpA</fullName>
    </submittedName>
</protein>
<dbReference type="Gene3D" id="6.10.250.2410">
    <property type="match status" value="1"/>
</dbReference>
<sequence>RMATGVKLAEESKPKGLDLQKFVQNATWRELLSELVERKELDPWDIDITKVVEAYMEVIKDMKVLDLRVPANIVLAAAILLRMKSDTLSIFDAYQDESQTDGQDMQMRPQLSPDQTSGLSPKLRIQPRRRITLQELMDALDSALKMEVARAASRQSDNYTLQKIVIREDDIDKKMAEVLRILGGNTDRKGFAAFSNISKGFGDAERVILDLFMPLLFLAQNGEVVLLQEEFFDEIFIKLADGHDGKG</sequence>
<dbReference type="AlphaFoldDB" id="T0YTF0"/>
<organism evidence="2">
    <name type="scientific">mine drainage metagenome</name>
    <dbReference type="NCBI Taxonomy" id="410659"/>
    <lineage>
        <taxon>unclassified sequences</taxon>
        <taxon>metagenomes</taxon>
        <taxon>ecological metagenomes</taxon>
    </lineage>
</organism>
<reference evidence="2" key="1">
    <citation type="submission" date="2013-08" db="EMBL/GenBank/DDBJ databases">
        <authorList>
            <person name="Mendez C."/>
            <person name="Richter M."/>
            <person name="Ferrer M."/>
            <person name="Sanchez J."/>
        </authorList>
    </citation>
    <scope>NUCLEOTIDE SEQUENCE</scope>
</reference>
<dbReference type="InterPro" id="IPR003768">
    <property type="entry name" value="ScpA"/>
</dbReference>
<dbReference type="PANTHER" id="PTHR33969:SF2">
    <property type="entry name" value="SEGREGATION AND CONDENSATION PROTEIN A"/>
    <property type="match status" value="1"/>
</dbReference>
<dbReference type="InterPro" id="IPR023093">
    <property type="entry name" value="ScpA-like_C"/>
</dbReference>
<name>T0YTF0_9ZZZZ</name>
<proteinExistence type="predicted"/>
<reference evidence="2" key="2">
    <citation type="journal article" date="2014" name="ISME J.">
        <title>Microbial stratification in low pH oxic and suboxic macroscopic growths along an acid mine drainage.</title>
        <authorList>
            <person name="Mendez-Garcia C."/>
            <person name="Mesa V."/>
            <person name="Sprenger R.R."/>
            <person name="Richter M."/>
            <person name="Diez M.S."/>
            <person name="Solano J."/>
            <person name="Bargiela R."/>
            <person name="Golyshina O.V."/>
            <person name="Manteca A."/>
            <person name="Ramos J.L."/>
            <person name="Gallego J.R."/>
            <person name="Llorente I."/>
            <person name="Martins Dos Santos V.A."/>
            <person name="Jensen O.N."/>
            <person name="Pelaez A.I."/>
            <person name="Sanchez J."/>
            <person name="Ferrer M."/>
        </authorList>
    </citation>
    <scope>NUCLEOTIDE SEQUENCE</scope>
</reference>
<feature type="non-terminal residue" evidence="2">
    <location>
        <position position="1"/>
    </location>
</feature>
<evidence type="ECO:0000256" key="1">
    <source>
        <dbReference type="SAM" id="MobiDB-lite"/>
    </source>
</evidence>
<comment type="caution">
    <text evidence="2">The sequence shown here is derived from an EMBL/GenBank/DDBJ whole genome shotgun (WGS) entry which is preliminary data.</text>
</comment>